<accession>A0A2M6WBZ8</accession>
<comment type="caution">
    <text evidence="1">The sequence shown here is derived from an EMBL/GenBank/DDBJ whole genome shotgun (WGS) entry which is preliminary data.</text>
</comment>
<name>A0A2M6WBZ8_9BACT</name>
<feature type="non-terminal residue" evidence="1">
    <location>
        <position position="1"/>
    </location>
</feature>
<dbReference type="EMBL" id="PFBO01000105">
    <property type="protein sequence ID" value="PIT90311.1"/>
    <property type="molecule type" value="Genomic_DNA"/>
</dbReference>
<sequence>LNKKNLDQLQKLVKKERIELNQSDFNNKRRLIRALEIKSQNKQPLKSKPRYDCLILGLKYPREIINQRIDKRMNSWLKEGLIEEVKNLREKEGLSWNRLDEFGLEYRYTAKYLKDEIDYTTMIEEMKNKLHQFAKRQLTWFNRDRRIIWLKSLSQAKKLITNFL</sequence>
<dbReference type="Proteomes" id="UP000230543">
    <property type="component" value="Unassembled WGS sequence"/>
</dbReference>
<dbReference type="Pfam" id="PF01715">
    <property type="entry name" value="IPPT"/>
    <property type="match status" value="1"/>
</dbReference>
<proteinExistence type="predicted"/>
<gene>
    <name evidence="1" type="ORF">COU22_02900</name>
</gene>
<reference evidence="2" key="1">
    <citation type="submission" date="2017-09" db="EMBL/GenBank/DDBJ databases">
        <title>Depth-based differentiation of microbial function through sediment-hosted aquifers and enrichment of novel symbionts in the deep terrestrial subsurface.</title>
        <authorList>
            <person name="Probst A.J."/>
            <person name="Ladd B."/>
            <person name="Jarett J.K."/>
            <person name="Geller-Mcgrath D.E."/>
            <person name="Sieber C.M.K."/>
            <person name="Emerson J.B."/>
            <person name="Anantharaman K."/>
            <person name="Thomas B.C."/>
            <person name="Malmstrom R."/>
            <person name="Stieglmeier M."/>
            <person name="Klingl A."/>
            <person name="Woyke T."/>
            <person name="Ryan C.M."/>
            <person name="Banfield J.F."/>
        </authorList>
    </citation>
    <scope>NUCLEOTIDE SEQUENCE [LARGE SCALE GENOMIC DNA]</scope>
</reference>
<dbReference type="AlphaFoldDB" id="A0A2M6WBZ8"/>
<dbReference type="InterPro" id="IPR027417">
    <property type="entry name" value="P-loop_NTPase"/>
</dbReference>
<evidence type="ECO:0000313" key="1">
    <source>
        <dbReference type="EMBL" id="PIT90311.1"/>
    </source>
</evidence>
<protein>
    <recommendedName>
        <fullName evidence="3">tRNA (Adenosine(37)-N6)-dimethylallyltransferase MiaA</fullName>
    </recommendedName>
</protein>
<dbReference type="Gene3D" id="3.40.50.300">
    <property type="entry name" value="P-loop containing nucleotide triphosphate hydrolases"/>
    <property type="match status" value="1"/>
</dbReference>
<evidence type="ECO:0008006" key="3">
    <source>
        <dbReference type="Google" id="ProtNLM"/>
    </source>
</evidence>
<evidence type="ECO:0000313" key="2">
    <source>
        <dbReference type="Proteomes" id="UP000230543"/>
    </source>
</evidence>
<organism evidence="1 2">
    <name type="scientific">Candidatus Komeilibacteria bacterium CG10_big_fil_rev_8_21_14_0_10_41_13</name>
    <dbReference type="NCBI Taxonomy" id="1974476"/>
    <lineage>
        <taxon>Bacteria</taxon>
        <taxon>Candidatus Komeiliibacteriota</taxon>
    </lineage>
</organism>